<organism evidence="3 4">
    <name type="scientific">Qipengyuania qiaonensis</name>
    <dbReference type="NCBI Taxonomy" id="2867240"/>
    <lineage>
        <taxon>Bacteria</taxon>
        <taxon>Pseudomonadati</taxon>
        <taxon>Pseudomonadota</taxon>
        <taxon>Alphaproteobacteria</taxon>
        <taxon>Sphingomonadales</taxon>
        <taxon>Erythrobacteraceae</taxon>
        <taxon>Qipengyuania</taxon>
    </lineage>
</organism>
<keyword evidence="4" id="KW-1185">Reference proteome</keyword>
<feature type="domain" description="Glucose/Sorbosone dehydrogenase" evidence="2">
    <location>
        <begin position="48"/>
        <end position="391"/>
    </location>
</feature>
<reference evidence="3 4" key="1">
    <citation type="submission" date="2021-08" db="EMBL/GenBank/DDBJ databases">
        <title>Comparative Genomics Analysis of the Genus Qipengyuania Reveals Extensive Genetic Diversity and Metabolic Versatility, Including the Description of Fifteen Novel Species.</title>
        <authorList>
            <person name="Liu Y."/>
        </authorList>
    </citation>
    <scope>NUCLEOTIDE SEQUENCE [LARGE SCALE GENOMIC DNA]</scope>
    <source>
        <strain evidence="3 4">6D47A</strain>
    </source>
</reference>
<gene>
    <name evidence="3" type="ORF">K3174_04175</name>
</gene>
<evidence type="ECO:0000313" key="4">
    <source>
        <dbReference type="Proteomes" id="UP000755104"/>
    </source>
</evidence>
<evidence type="ECO:0000256" key="1">
    <source>
        <dbReference type="SAM" id="SignalP"/>
    </source>
</evidence>
<dbReference type="Pfam" id="PF07995">
    <property type="entry name" value="GSDH"/>
    <property type="match status" value="1"/>
</dbReference>
<feature type="chain" id="PRO_5047134128" evidence="1">
    <location>
        <begin position="21"/>
        <end position="397"/>
    </location>
</feature>
<sequence>MRKARLFALLMAGIASTAWAASDEQPPASGVTIASRATPIAATELTALEHPWGIERLPDDGFLITEKPGRLRIWREGALSAPITGVPAVDFAGQGGLLDVALDPDFAANGIIYLAYSEAAEQQPGGRDVADPRLGVFQDLDDGVVKGLAVARARLDGARLAEVRVIWRAEKTVGRGHFGGRLAFAPDGALLIASGDRQRFEPAQDLASDLGKILRIDPATGAPMPGNPFSRERASADVWSYGHRNPLGITRRPGTEEIWVAEMGPQNGDELNLIRGGGNFGWPLESAGDNYNQTPLPRKAVADTIAPQQSFPLAISPATILFYDGELFAPWRGNVLVGALNRPGILRGVPAADGVHDLEHIETGFRVRDIAIDSDGSLLALKDGADGALIRLVPAGR</sequence>
<dbReference type="InterPro" id="IPR012938">
    <property type="entry name" value="Glc/Sorbosone_DH"/>
</dbReference>
<dbReference type="RefSeq" id="WP_221555892.1">
    <property type="nucleotide sequence ID" value="NZ_JAIGNO010000002.1"/>
</dbReference>
<comment type="caution">
    <text evidence="3">The sequence shown here is derived from an EMBL/GenBank/DDBJ whole genome shotgun (WGS) entry which is preliminary data.</text>
</comment>
<accession>A0ABS7J314</accession>
<protein>
    <submittedName>
        <fullName evidence="3">PQQ-dependent sugar dehydrogenase</fullName>
    </submittedName>
</protein>
<proteinExistence type="predicted"/>
<dbReference type="InterPro" id="IPR011041">
    <property type="entry name" value="Quinoprot_gluc/sorb_DH_b-prop"/>
</dbReference>
<name>A0ABS7J314_9SPHN</name>
<dbReference type="PANTHER" id="PTHR19328:SF75">
    <property type="entry name" value="ALDOSE SUGAR DEHYDROGENASE YLII"/>
    <property type="match status" value="1"/>
</dbReference>
<dbReference type="Proteomes" id="UP000755104">
    <property type="component" value="Unassembled WGS sequence"/>
</dbReference>
<dbReference type="InterPro" id="IPR011042">
    <property type="entry name" value="6-blade_b-propeller_TolB-like"/>
</dbReference>
<keyword evidence="1" id="KW-0732">Signal</keyword>
<dbReference type="Gene3D" id="2.120.10.30">
    <property type="entry name" value="TolB, C-terminal domain"/>
    <property type="match status" value="1"/>
</dbReference>
<dbReference type="SUPFAM" id="SSF50952">
    <property type="entry name" value="Soluble quinoprotein glucose dehydrogenase"/>
    <property type="match status" value="1"/>
</dbReference>
<dbReference type="EMBL" id="JAIGNO010000002">
    <property type="protein sequence ID" value="MBX7481715.1"/>
    <property type="molecule type" value="Genomic_DNA"/>
</dbReference>
<evidence type="ECO:0000259" key="2">
    <source>
        <dbReference type="Pfam" id="PF07995"/>
    </source>
</evidence>
<evidence type="ECO:0000313" key="3">
    <source>
        <dbReference type="EMBL" id="MBX7481715.1"/>
    </source>
</evidence>
<dbReference type="PANTHER" id="PTHR19328">
    <property type="entry name" value="HEDGEHOG-INTERACTING PROTEIN"/>
    <property type="match status" value="1"/>
</dbReference>
<feature type="signal peptide" evidence="1">
    <location>
        <begin position="1"/>
        <end position="20"/>
    </location>
</feature>